<name>A0A1F6GFR6_9PROT</name>
<gene>
    <name evidence="1" type="ORF">A2527_02515</name>
</gene>
<protein>
    <recommendedName>
        <fullName evidence="3">Rrf2 family transcriptional regulator</fullName>
    </recommendedName>
</protein>
<dbReference type="InterPro" id="IPR036388">
    <property type="entry name" value="WH-like_DNA-bd_sf"/>
</dbReference>
<dbReference type="AlphaFoldDB" id="A0A1F6GFR6"/>
<dbReference type="Gene3D" id="1.10.10.10">
    <property type="entry name" value="Winged helix-like DNA-binding domain superfamily/Winged helix DNA-binding domain"/>
    <property type="match status" value="1"/>
</dbReference>
<evidence type="ECO:0008006" key="3">
    <source>
        <dbReference type="Google" id="ProtNLM"/>
    </source>
</evidence>
<dbReference type="NCBIfam" id="TIGR00738">
    <property type="entry name" value="rrf2_super"/>
    <property type="match status" value="1"/>
</dbReference>
<accession>A0A1F6GFR6</accession>
<dbReference type="SUPFAM" id="SSF46785">
    <property type="entry name" value="Winged helix' DNA-binding domain"/>
    <property type="match status" value="1"/>
</dbReference>
<evidence type="ECO:0000313" key="2">
    <source>
        <dbReference type="Proteomes" id="UP000178449"/>
    </source>
</evidence>
<dbReference type="PANTHER" id="PTHR33221">
    <property type="entry name" value="WINGED HELIX-TURN-HELIX TRANSCRIPTIONAL REGULATOR, RRF2 FAMILY"/>
    <property type="match status" value="1"/>
</dbReference>
<dbReference type="EMBL" id="MFNE01000006">
    <property type="protein sequence ID" value="OGG96950.1"/>
    <property type="molecule type" value="Genomic_DNA"/>
</dbReference>
<evidence type="ECO:0000313" key="1">
    <source>
        <dbReference type="EMBL" id="OGG96950.1"/>
    </source>
</evidence>
<reference evidence="1 2" key="1">
    <citation type="journal article" date="2016" name="Nat. Commun.">
        <title>Thousands of microbial genomes shed light on interconnected biogeochemical processes in an aquifer system.</title>
        <authorList>
            <person name="Anantharaman K."/>
            <person name="Brown C.T."/>
            <person name="Hug L.A."/>
            <person name="Sharon I."/>
            <person name="Castelle C.J."/>
            <person name="Probst A.J."/>
            <person name="Thomas B.C."/>
            <person name="Singh A."/>
            <person name="Wilkins M.J."/>
            <person name="Karaoz U."/>
            <person name="Brodie E.L."/>
            <person name="Williams K.H."/>
            <person name="Hubbard S.S."/>
            <person name="Banfield J.F."/>
        </authorList>
    </citation>
    <scope>NUCLEOTIDE SEQUENCE [LARGE SCALE GENOMIC DNA]</scope>
</reference>
<proteinExistence type="predicted"/>
<dbReference type="InterPro" id="IPR000944">
    <property type="entry name" value="Tscrpt_reg_Rrf2"/>
</dbReference>
<dbReference type="InterPro" id="IPR036390">
    <property type="entry name" value="WH_DNA-bd_sf"/>
</dbReference>
<dbReference type="GO" id="GO:0003700">
    <property type="term" value="F:DNA-binding transcription factor activity"/>
    <property type="evidence" value="ECO:0007669"/>
    <property type="project" value="TreeGrafter"/>
</dbReference>
<dbReference type="PROSITE" id="PS01332">
    <property type="entry name" value="HTH_RRF2_1"/>
    <property type="match status" value="1"/>
</dbReference>
<sequence>MLKLSKKADYALVALSHLQATELPASAKEIADRYNLSAQMLANVLKTLTQSGLLASKRGAMGGYALGKRPEHIFLGEVIDAIDGRQSLSDCTSLDKRCSAETNCPAKSPILMIHKKIKQFIDSLTLADIANREILKGVSIDIPFSS</sequence>
<comment type="caution">
    <text evidence="1">The sequence shown here is derived from an EMBL/GenBank/DDBJ whole genome shotgun (WGS) entry which is preliminary data.</text>
</comment>
<dbReference type="GO" id="GO:0005829">
    <property type="term" value="C:cytosol"/>
    <property type="evidence" value="ECO:0007669"/>
    <property type="project" value="TreeGrafter"/>
</dbReference>
<dbReference type="Proteomes" id="UP000178449">
    <property type="component" value="Unassembled WGS sequence"/>
</dbReference>
<dbReference type="PANTHER" id="PTHR33221:SF9">
    <property type="entry name" value="RRF2 FAMILY PROTEIN"/>
    <property type="match status" value="1"/>
</dbReference>
<dbReference type="Pfam" id="PF02082">
    <property type="entry name" value="Rrf2"/>
    <property type="match status" value="1"/>
</dbReference>
<dbReference type="STRING" id="1817772.A2527_02515"/>
<dbReference type="PROSITE" id="PS51197">
    <property type="entry name" value="HTH_RRF2_2"/>
    <property type="match status" value="1"/>
</dbReference>
<dbReference type="InterPro" id="IPR030489">
    <property type="entry name" value="TR_Rrf2-type_CS"/>
</dbReference>
<organism evidence="1 2">
    <name type="scientific">Candidatus Lambdaproteobacteria bacterium RIFOXYD2_FULL_50_16</name>
    <dbReference type="NCBI Taxonomy" id="1817772"/>
    <lineage>
        <taxon>Bacteria</taxon>
        <taxon>Pseudomonadati</taxon>
        <taxon>Pseudomonadota</taxon>
        <taxon>Candidatus Lambdaproteobacteria</taxon>
    </lineage>
</organism>